<evidence type="ECO:0008006" key="5">
    <source>
        <dbReference type="Google" id="ProtNLM"/>
    </source>
</evidence>
<keyword evidence="2" id="KW-0812">Transmembrane</keyword>
<proteinExistence type="predicted"/>
<evidence type="ECO:0000313" key="3">
    <source>
        <dbReference type="EMBL" id="QGA44714.1"/>
    </source>
</evidence>
<sequence length="126" mass="13745">MAGNKRVAVGARNGKGEEVQVHHQESDAPIVYTAELEKLHNFRPDLVDWVVQMTTEEAQERRKQTSRTNKFIFCERILGQFFAGAIGICGIVGGGYIALHGQPTAGATIASVTIGTLAVSFIFKNR</sequence>
<gene>
    <name evidence="3" type="ORF">GD578_13175</name>
</gene>
<keyword evidence="2" id="KW-0472">Membrane</keyword>
<feature type="transmembrane region" description="Helical" evidence="2">
    <location>
        <begin position="105"/>
        <end position="123"/>
    </location>
</feature>
<evidence type="ECO:0000313" key="4">
    <source>
        <dbReference type="Proteomes" id="UP000325778"/>
    </source>
</evidence>
<dbReference type="AlphaFoldDB" id="A0AB37CX16"/>
<keyword evidence="2" id="KW-1133">Transmembrane helix</keyword>
<name>A0AB37CX16_ACINO</name>
<dbReference type="RefSeq" id="WP_130075815.1">
    <property type="nucleotide sequence ID" value="NZ_CP045560.1"/>
</dbReference>
<feature type="region of interest" description="Disordered" evidence="1">
    <location>
        <begin position="1"/>
        <end position="20"/>
    </location>
</feature>
<accession>A0AB37CX16</accession>
<evidence type="ECO:0000256" key="2">
    <source>
        <dbReference type="SAM" id="Phobius"/>
    </source>
</evidence>
<dbReference type="EMBL" id="CP045560">
    <property type="protein sequence ID" value="QGA44714.1"/>
    <property type="molecule type" value="Genomic_DNA"/>
</dbReference>
<organism evidence="3 4">
    <name type="scientific">Acinetobacter nosocomialis</name>
    <dbReference type="NCBI Taxonomy" id="106654"/>
    <lineage>
        <taxon>Bacteria</taxon>
        <taxon>Pseudomonadati</taxon>
        <taxon>Pseudomonadota</taxon>
        <taxon>Gammaproteobacteria</taxon>
        <taxon>Moraxellales</taxon>
        <taxon>Moraxellaceae</taxon>
        <taxon>Acinetobacter</taxon>
        <taxon>Acinetobacter calcoaceticus/baumannii complex</taxon>
    </lineage>
</organism>
<feature type="transmembrane region" description="Helical" evidence="2">
    <location>
        <begin position="77"/>
        <end position="99"/>
    </location>
</feature>
<dbReference type="Proteomes" id="UP000325778">
    <property type="component" value="Chromosome"/>
</dbReference>
<evidence type="ECO:0000256" key="1">
    <source>
        <dbReference type="SAM" id="MobiDB-lite"/>
    </source>
</evidence>
<protein>
    <recommendedName>
        <fullName evidence="5">DUF2335 domain-containing protein</fullName>
    </recommendedName>
</protein>
<reference evidence="3 4" key="1">
    <citation type="journal article" date="2021" name="MSphere">
        <title>Complete Genome Sequencing of Acinetobacter baumannii AC1633 and Acinetobacter nosocomialis AC1530 Unveils a Large Multidrug-Resistant Plasmid Encoding the NDM-1 and OXA-58 Carbapenemases.</title>
        <authorList>
            <person name="Alattraqchi A.G."/>
            <person name="Mohd Rani F."/>
            <person name="A. Rahman N.I."/>
            <person name="Ismail S."/>
            <person name="Cleary D.W."/>
            <person name="Clarke S.C."/>
            <person name="Yeo C.C."/>
        </authorList>
    </citation>
    <scope>NUCLEOTIDE SEQUENCE [LARGE SCALE GENOMIC DNA]</scope>
    <source>
        <strain evidence="3 4">AC1530</strain>
    </source>
</reference>